<evidence type="ECO:0000313" key="7">
    <source>
        <dbReference type="Proteomes" id="UP001634393"/>
    </source>
</evidence>
<evidence type="ECO:0000313" key="6">
    <source>
        <dbReference type="EMBL" id="KAL3829123.1"/>
    </source>
</evidence>
<keyword evidence="7" id="KW-1185">Reference proteome</keyword>
<dbReference type="GO" id="GO:0046872">
    <property type="term" value="F:metal ion binding"/>
    <property type="evidence" value="ECO:0007669"/>
    <property type="project" value="UniProtKB-UniRule"/>
</dbReference>
<evidence type="ECO:0000256" key="5">
    <source>
        <dbReference type="RuleBase" id="RU369052"/>
    </source>
</evidence>
<accession>A0ABD3SY34</accession>
<evidence type="ECO:0000256" key="3">
    <source>
        <dbReference type="ARBA" id="ARBA00022723"/>
    </source>
</evidence>
<gene>
    <name evidence="6" type="ORF">ACJIZ3_017925</name>
</gene>
<comment type="function">
    <text evidence="1 5">Metallothioneins have a high content of cysteine residues that bind various heavy metals.</text>
</comment>
<dbReference type="PANTHER" id="PTHR33543">
    <property type="entry name" value="METALLOTHIONEIN-LIKE PROTEIN 2A"/>
    <property type="match status" value="1"/>
</dbReference>
<comment type="caution">
    <text evidence="6">The sequence shown here is derived from an EMBL/GenBank/DDBJ whole genome shotgun (WGS) entry which is preliminary data.</text>
</comment>
<sequence>MSNCGGNSSCGSSCKCGNGCGCGMYPDVEKSTSTHVTIIEGIAPVKMYVEGSDETSFGAEGCKCGSSCQCDPCNC</sequence>
<dbReference type="PANTHER" id="PTHR33543:SF37">
    <property type="entry name" value="METALLOTHIONEIN-LIKE PROTEIN 4B"/>
    <property type="match status" value="1"/>
</dbReference>
<keyword evidence="3 5" id="KW-0479">Metal-binding</keyword>
<evidence type="ECO:0000256" key="1">
    <source>
        <dbReference type="ARBA" id="ARBA00002568"/>
    </source>
</evidence>
<dbReference type="Pfam" id="PF01439">
    <property type="entry name" value="Metallothio_2"/>
    <property type="match status" value="1"/>
</dbReference>
<organism evidence="6 7">
    <name type="scientific">Penstemon smallii</name>
    <dbReference type="NCBI Taxonomy" id="265156"/>
    <lineage>
        <taxon>Eukaryota</taxon>
        <taxon>Viridiplantae</taxon>
        <taxon>Streptophyta</taxon>
        <taxon>Embryophyta</taxon>
        <taxon>Tracheophyta</taxon>
        <taxon>Spermatophyta</taxon>
        <taxon>Magnoliopsida</taxon>
        <taxon>eudicotyledons</taxon>
        <taxon>Gunneridae</taxon>
        <taxon>Pentapetalae</taxon>
        <taxon>asterids</taxon>
        <taxon>lamiids</taxon>
        <taxon>Lamiales</taxon>
        <taxon>Plantaginaceae</taxon>
        <taxon>Cheloneae</taxon>
        <taxon>Penstemon</taxon>
    </lineage>
</organism>
<reference evidence="6 7" key="1">
    <citation type="submission" date="2024-12" db="EMBL/GenBank/DDBJ databases">
        <title>The unique morphological basis and parallel evolutionary history of personate flowers in Penstemon.</title>
        <authorList>
            <person name="Depatie T.H."/>
            <person name="Wessinger C.A."/>
        </authorList>
    </citation>
    <scope>NUCLEOTIDE SEQUENCE [LARGE SCALE GENOMIC DNA]</scope>
    <source>
        <strain evidence="6">WTNN_2</strain>
        <tissue evidence="6">Leaf</tissue>
    </source>
</reference>
<comment type="similarity">
    <text evidence="2 5">Belongs to the metallothionein superfamily. Type 15 family.</text>
</comment>
<evidence type="ECO:0000256" key="2">
    <source>
        <dbReference type="ARBA" id="ARBA00005802"/>
    </source>
</evidence>
<proteinExistence type="inferred from homology"/>
<keyword evidence="4 5" id="KW-0480">Metal-thiolate cluster</keyword>
<evidence type="ECO:0000256" key="4">
    <source>
        <dbReference type="ARBA" id="ARBA00022851"/>
    </source>
</evidence>
<protein>
    <recommendedName>
        <fullName evidence="5">Metallothionein-like protein</fullName>
    </recommendedName>
</protein>
<dbReference type="Proteomes" id="UP001634393">
    <property type="component" value="Unassembled WGS sequence"/>
</dbReference>
<dbReference type="AlphaFoldDB" id="A0ABD3SY34"/>
<dbReference type="InterPro" id="IPR000347">
    <property type="entry name" value="Metalthion_15p"/>
</dbReference>
<name>A0ABD3SY34_9LAMI</name>
<dbReference type="EMBL" id="JBJXBP010000005">
    <property type="protein sequence ID" value="KAL3829123.1"/>
    <property type="molecule type" value="Genomic_DNA"/>
</dbReference>